<keyword evidence="3" id="KW-1185">Reference proteome</keyword>
<dbReference type="KEGG" id="aprs:BI364_03230"/>
<reference evidence="3" key="1">
    <citation type="submission" date="2016-09" db="EMBL/GenBank/DDBJ databases">
        <title>Acidihalobacter prosperus F5.</title>
        <authorList>
            <person name="Khaleque H.N."/>
            <person name="Ramsay J.P."/>
            <person name="Kaksonen A.H."/>
            <person name="Boxall N.J."/>
            <person name="Watkin E.L.J."/>
        </authorList>
    </citation>
    <scope>NUCLEOTIDE SEQUENCE [LARGE SCALE GENOMIC DNA]</scope>
    <source>
        <strain evidence="3">F5</strain>
    </source>
</reference>
<sequence length="357" mass="40310">MKTFTCSCGNRLYFENTRCLSCGKTLGYLPDLGLIAPLIAAGGSAWRPDIEAHRGRRYRKCRHYAVENVCNWMIAEGDAGVFCRACRLNEAIPNLGKPGNRQAWLRIEKSKRRLIYTLDRLGLPVAGKTVDSARGLAFAFLEDADDSLEFNDDGGSGRIFTGHLNGTITINLAEADPSTRERVREAMNEQYRTLLGHFRHESGHYYWYRLVESGPWLGTFREVFGDERADYATSLARYYSSGPPANWSRRHVSAYAAAHPWEDWAETWAHYLHLVDTLEMARDYELAVHGSRIRALESTRDGTADMDDLLADWHQLTQALNALNRSMGQPDAYPFTLTGLAVEKMRLVHRVIADSAS</sequence>
<dbReference type="Proteomes" id="UP000095401">
    <property type="component" value="Chromosome"/>
</dbReference>
<accession>A0A1D8IL39</accession>
<dbReference type="Gene3D" id="3.40.390.70">
    <property type="match status" value="1"/>
</dbReference>
<evidence type="ECO:0000313" key="3">
    <source>
        <dbReference type="Proteomes" id="UP000095401"/>
    </source>
</evidence>
<feature type="domain" description="Zinc-ribbon" evidence="1">
    <location>
        <begin position="4"/>
        <end position="95"/>
    </location>
</feature>
<evidence type="ECO:0000259" key="1">
    <source>
        <dbReference type="Pfam" id="PF10005"/>
    </source>
</evidence>
<organism evidence="2 3">
    <name type="scientific">Acidihalobacter yilgarnensis</name>
    <dbReference type="NCBI Taxonomy" id="2819280"/>
    <lineage>
        <taxon>Bacteria</taxon>
        <taxon>Pseudomonadati</taxon>
        <taxon>Pseudomonadota</taxon>
        <taxon>Gammaproteobacteria</taxon>
        <taxon>Chromatiales</taxon>
        <taxon>Ectothiorhodospiraceae</taxon>
        <taxon>Acidihalobacter</taxon>
    </lineage>
</organism>
<dbReference type="Pfam" id="PF10005">
    <property type="entry name" value="Zn_ribbon_DZR_6"/>
    <property type="match status" value="1"/>
</dbReference>
<dbReference type="Pfam" id="PF15887">
    <property type="entry name" value="Peptidase_Mx"/>
    <property type="match status" value="1"/>
</dbReference>
<dbReference type="EMBL" id="CP017415">
    <property type="protein sequence ID" value="AOU97145.1"/>
    <property type="molecule type" value="Genomic_DNA"/>
</dbReference>
<dbReference type="PIRSF" id="PIRSF012641">
    <property type="entry name" value="UCP012641"/>
    <property type="match status" value="1"/>
</dbReference>
<dbReference type="InterPro" id="IPR011201">
    <property type="entry name" value="Zinc-ribbon_6_bact"/>
</dbReference>
<protein>
    <recommendedName>
        <fullName evidence="1">Zinc-ribbon domain-containing protein</fullName>
    </recommendedName>
</protein>
<dbReference type="RefSeq" id="WP_070077533.1">
    <property type="nucleotide sequence ID" value="NZ_CP017415.1"/>
</dbReference>
<dbReference type="AlphaFoldDB" id="A0A1D8IL39"/>
<name>A0A1D8IL39_9GAMM</name>
<evidence type="ECO:0000313" key="2">
    <source>
        <dbReference type="EMBL" id="AOU97145.1"/>
    </source>
</evidence>
<dbReference type="InterPro" id="IPR031321">
    <property type="entry name" value="UCP012641"/>
</dbReference>
<proteinExistence type="predicted"/>
<gene>
    <name evidence="2" type="ORF">BI364_03230</name>
</gene>